<dbReference type="InterPro" id="IPR037185">
    <property type="entry name" value="EmrE-like"/>
</dbReference>
<evidence type="ECO:0000256" key="4">
    <source>
        <dbReference type="ARBA" id="ARBA00022989"/>
    </source>
</evidence>
<feature type="domain" description="EamA" evidence="8">
    <location>
        <begin position="39"/>
        <end position="184"/>
    </location>
</feature>
<feature type="transmembrane region" description="Helical" evidence="7">
    <location>
        <begin position="69"/>
        <end position="88"/>
    </location>
</feature>
<feature type="transmembrane region" description="Helical" evidence="7">
    <location>
        <begin position="260"/>
        <end position="280"/>
    </location>
</feature>
<feature type="transmembrane region" description="Helical" evidence="7">
    <location>
        <begin position="292"/>
        <end position="312"/>
    </location>
</feature>
<keyword evidence="10" id="KW-1185">Reference proteome</keyword>
<reference evidence="9 10" key="1">
    <citation type="submission" date="2024-09" db="EMBL/GenBank/DDBJ databases">
        <authorList>
            <person name="Sun Q."/>
            <person name="Mori K."/>
        </authorList>
    </citation>
    <scope>NUCLEOTIDE SEQUENCE [LARGE SCALE GENOMIC DNA]</scope>
    <source>
        <strain evidence="9 10">JCM 11683</strain>
    </source>
</reference>
<evidence type="ECO:0000256" key="2">
    <source>
        <dbReference type="ARBA" id="ARBA00007362"/>
    </source>
</evidence>
<feature type="domain" description="EamA" evidence="8">
    <location>
        <begin position="199"/>
        <end position="333"/>
    </location>
</feature>
<evidence type="ECO:0000313" key="10">
    <source>
        <dbReference type="Proteomes" id="UP001589707"/>
    </source>
</evidence>
<feature type="transmembrane region" description="Helical" evidence="7">
    <location>
        <begin position="169"/>
        <end position="190"/>
    </location>
</feature>
<proteinExistence type="inferred from homology"/>
<comment type="caution">
    <text evidence="9">The sequence shown here is derived from an EMBL/GenBank/DDBJ whole genome shotgun (WGS) entry which is preliminary data.</text>
</comment>
<protein>
    <submittedName>
        <fullName evidence="9">EamA family transporter</fullName>
    </submittedName>
</protein>
<dbReference type="RefSeq" id="WP_376841569.1">
    <property type="nucleotide sequence ID" value="NZ_JBHMAU010000124.1"/>
</dbReference>
<keyword evidence="3 7" id="KW-0812">Transmembrane</keyword>
<dbReference type="PANTHER" id="PTHR32322:SF2">
    <property type="entry name" value="EAMA DOMAIN-CONTAINING PROTEIN"/>
    <property type="match status" value="1"/>
</dbReference>
<evidence type="ECO:0000313" key="9">
    <source>
        <dbReference type="EMBL" id="MFB9777592.1"/>
    </source>
</evidence>
<feature type="transmembrane region" description="Helical" evidence="7">
    <location>
        <begin position="318"/>
        <end position="337"/>
    </location>
</feature>
<keyword evidence="5 7" id="KW-0472">Membrane</keyword>
<dbReference type="SUPFAM" id="SSF103481">
    <property type="entry name" value="Multidrug resistance efflux transporter EmrE"/>
    <property type="match status" value="1"/>
</dbReference>
<evidence type="ECO:0000256" key="5">
    <source>
        <dbReference type="ARBA" id="ARBA00023136"/>
    </source>
</evidence>
<evidence type="ECO:0000256" key="7">
    <source>
        <dbReference type="SAM" id="Phobius"/>
    </source>
</evidence>
<evidence type="ECO:0000256" key="3">
    <source>
        <dbReference type="ARBA" id="ARBA00022692"/>
    </source>
</evidence>
<dbReference type="EMBL" id="JBHMAU010000124">
    <property type="protein sequence ID" value="MFB9777592.1"/>
    <property type="molecule type" value="Genomic_DNA"/>
</dbReference>
<evidence type="ECO:0000256" key="1">
    <source>
        <dbReference type="ARBA" id="ARBA00004141"/>
    </source>
</evidence>
<name>A0ABV5X6K2_9MICO</name>
<dbReference type="Pfam" id="PF00892">
    <property type="entry name" value="EamA"/>
    <property type="match status" value="2"/>
</dbReference>
<accession>A0ABV5X6K2</accession>
<comment type="subcellular location">
    <subcellularLocation>
        <location evidence="1">Membrane</location>
        <topology evidence="1">Multi-pass membrane protein</topology>
    </subcellularLocation>
</comment>
<feature type="transmembrane region" description="Helical" evidence="7">
    <location>
        <begin position="196"/>
        <end position="216"/>
    </location>
</feature>
<feature type="region of interest" description="Disordered" evidence="6">
    <location>
        <begin position="1"/>
        <end position="33"/>
    </location>
</feature>
<comment type="similarity">
    <text evidence="2">Belongs to the EamA transporter family.</text>
</comment>
<feature type="transmembrane region" description="Helical" evidence="7">
    <location>
        <begin position="113"/>
        <end position="131"/>
    </location>
</feature>
<feature type="transmembrane region" description="Helical" evidence="7">
    <location>
        <begin position="41"/>
        <end position="63"/>
    </location>
</feature>
<dbReference type="InterPro" id="IPR000620">
    <property type="entry name" value="EamA_dom"/>
</dbReference>
<dbReference type="PANTHER" id="PTHR32322">
    <property type="entry name" value="INNER MEMBRANE TRANSPORTER"/>
    <property type="match status" value="1"/>
</dbReference>
<dbReference type="InterPro" id="IPR050638">
    <property type="entry name" value="AA-Vitamin_Transporters"/>
</dbReference>
<evidence type="ECO:0000259" key="8">
    <source>
        <dbReference type="Pfam" id="PF00892"/>
    </source>
</evidence>
<keyword evidence="4 7" id="KW-1133">Transmembrane helix</keyword>
<gene>
    <name evidence="9" type="ORF">ACFFN1_14525</name>
</gene>
<feature type="transmembrane region" description="Helical" evidence="7">
    <location>
        <begin position="228"/>
        <end position="248"/>
    </location>
</feature>
<feature type="transmembrane region" description="Helical" evidence="7">
    <location>
        <begin position="137"/>
        <end position="157"/>
    </location>
</feature>
<dbReference type="Proteomes" id="UP001589707">
    <property type="component" value="Unassembled WGS sequence"/>
</dbReference>
<organism evidence="9 10">
    <name type="scientific">Brevibacterium otitidis</name>
    <dbReference type="NCBI Taxonomy" id="53364"/>
    <lineage>
        <taxon>Bacteria</taxon>
        <taxon>Bacillati</taxon>
        <taxon>Actinomycetota</taxon>
        <taxon>Actinomycetes</taxon>
        <taxon>Micrococcales</taxon>
        <taxon>Brevibacteriaceae</taxon>
        <taxon>Brevibacterium</taxon>
    </lineage>
</organism>
<evidence type="ECO:0000256" key="6">
    <source>
        <dbReference type="SAM" id="MobiDB-lite"/>
    </source>
</evidence>
<sequence length="353" mass="35752">MAHSPAQHTLSPASRLPLSPASRLPVSPAAPAGERTDWRGIASVAAGAATWGVGAGVAGFIFAVSTMSAATVTFWRFLAAGIILALAYEARRAFSPERHGGEPSLLSIMHRHGFALIIIGSALAAAQSLMYASVSSLGAGLGTIVPLAVSPVAMAVLSMPLLGTRLNLAGWLTMIPPLVAMACVVGLTNGATAAEVSVIGVCLAVTAAGAHALMTISSKRLSTGGTSVFGTTTLTFLIASVALAPFAAANGFLGHTDRPWAVIGCLAVLAVFASVVAYPLFFTGVKRIAPPVAAIVMLVQLIVATLMGTIVLGEPMPVAAWLALAALIAGIILHTLVARSRPMGTGRERVALG</sequence>
<feature type="compositionally biased region" description="Low complexity" evidence="6">
    <location>
        <begin position="10"/>
        <end position="32"/>
    </location>
</feature>